<organism evidence="7 10">
    <name type="scientific">Odoribacter splanchnicus</name>
    <dbReference type="NCBI Taxonomy" id="28118"/>
    <lineage>
        <taxon>Bacteria</taxon>
        <taxon>Pseudomonadati</taxon>
        <taxon>Bacteroidota</taxon>
        <taxon>Bacteroidia</taxon>
        <taxon>Bacteroidales</taxon>
        <taxon>Odoribacteraceae</taxon>
        <taxon>Odoribacter</taxon>
    </lineage>
</organism>
<dbReference type="GeneID" id="61273808"/>
<reference evidence="8 9" key="1">
    <citation type="submission" date="2018-08" db="EMBL/GenBank/DDBJ databases">
        <title>A genome reference for cultivated species of the human gut microbiota.</title>
        <authorList>
            <person name="Zou Y."/>
            <person name="Xue W."/>
            <person name="Luo G."/>
        </authorList>
    </citation>
    <scope>NUCLEOTIDE SEQUENCE [LARGE SCALE GENOMIC DNA]</scope>
    <source>
        <strain evidence="6 8">AF14-6AC</strain>
        <strain evidence="5 9">AF16-14</strain>
        <strain evidence="7 10">OF03-11</strain>
    </source>
</reference>
<dbReference type="GO" id="GO:0005886">
    <property type="term" value="C:plasma membrane"/>
    <property type="evidence" value="ECO:0007669"/>
    <property type="project" value="UniProtKB-SubCell"/>
</dbReference>
<dbReference type="RefSeq" id="WP_013610893.1">
    <property type="nucleotide sequence ID" value="NZ_BAABYK010000001.1"/>
</dbReference>
<dbReference type="EMBL" id="QRYW01000009">
    <property type="protein sequence ID" value="RGV28473.1"/>
    <property type="molecule type" value="Genomic_DNA"/>
</dbReference>
<protein>
    <submittedName>
        <fullName evidence="7">TolC family protein</fullName>
    </submittedName>
</protein>
<dbReference type="InterPro" id="IPR010131">
    <property type="entry name" value="MdtP/NodT-like"/>
</dbReference>
<dbReference type="InterPro" id="IPR003423">
    <property type="entry name" value="OMP_efflux"/>
</dbReference>
<name>A0A1Y3ZQ88_9BACT</name>
<dbReference type="AlphaFoldDB" id="A0A1Y3ZQ88"/>
<dbReference type="EMBL" id="JAQMRD010000010">
    <property type="protein sequence ID" value="MDB9223167.1"/>
    <property type="molecule type" value="Genomic_DNA"/>
</dbReference>
<dbReference type="Proteomes" id="UP000284243">
    <property type="component" value="Unassembled WGS sequence"/>
</dbReference>
<dbReference type="Proteomes" id="UP000284434">
    <property type="component" value="Unassembled WGS sequence"/>
</dbReference>
<evidence type="ECO:0000313" key="3">
    <source>
        <dbReference type="EMBL" id="MCG4958937.1"/>
    </source>
</evidence>
<evidence type="ECO:0000313" key="9">
    <source>
        <dbReference type="Proteomes" id="UP000284243"/>
    </source>
</evidence>
<reference evidence="3" key="2">
    <citation type="submission" date="2022-01" db="EMBL/GenBank/DDBJ databases">
        <title>Collection of gut derived symbiotic bacterial strains cultured from healthy donors.</title>
        <authorList>
            <person name="Lin H."/>
            <person name="Kohout C."/>
            <person name="Waligurski E."/>
            <person name="Pamer E.G."/>
        </authorList>
    </citation>
    <scope>NUCLEOTIDE SEQUENCE</scope>
    <source>
        <strain evidence="3">DFI.1.149</strain>
    </source>
</reference>
<dbReference type="NCBIfam" id="TIGR01845">
    <property type="entry name" value="outer_NodT"/>
    <property type="match status" value="1"/>
</dbReference>
<dbReference type="SUPFAM" id="SSF56954">
    <property type="entry name" value="Outer membrane efflux proteins (OEP)"/>
    <property type="match status" value="1"/>
</dbReference>
<evidence type="ECO:0000313" key="5">
    <source>
        <dbReference type="EMBL" id="RGU59066.1"/>
    </source>
</evidence>
<reference evidence="4" key="3">
    <citation type="submission" date="2023-01" db="EMBL/GenBank/DDBJ databases">
        <title>Human gut microbiome strain richness.</title>
        <authorList>
            <person name="Chen-Liaw A."/>
        </authorList>
    </citation>
    <scope>NUCLEOTIDE SEQUENCE</scope>
    <source>
        <strain evidence="4">RTP21484st1_B7_RTP21484_190118</strain>
    </source>
</reference>
<evidence type="ECO:0000256" key="2">
    <source>
        <dbReference type="RuleBase" id="RU362097"/>
    </source>
</evidence>
<proteinExistence type="inferred from homology"/>
<keyword evidence="2" id="KW-0449">Lipoprotein</keyword>
<dbReference type="Proteomes" id="UP001199750">
    <property type="component" value="Unassembled WGS sequence"/>
</dbReference>
<evidence type="ECO:0000313" key="7">
    <source>
        <dbReference type="EMBL" id="RGY06673.1"/>
    </source>
</evidence>
<keyword evidence="2" id="KW-1134">Transmembrane beta strand</keyword>
<comment type="caution">
    <text evidence="7">The sequence shown here is derived from an EMBL/GenBank/DDBJ whole genome shotgun (WGS) entry which is preliminary data.</text>
</comment>
<comment type="subcellular location">
    <subcellularLocation>
        <location evidence="2">Cell membrane</location>
        <topology evidence="2">Lipid-anchor</topology>
    </subcellularLocation>
</comment>
<accession>A0A1Y3ZQ88</accession>
<dbReference type="EMBL" id="JAKNDN010000005">
    <property type="protein sequence ID" value="MCG4958937.1"/>
    <property type="molecule type" value="Genomic_DNA"/>
</dbReference>
<evidence type="ECO:0000313" key="8">
    <source>
        <dbReference type="Proteomes" id="UP000283426"/>
    </source>
</evidence>
<evidence type="ECO:0000313" key="6">
    <source>
        <dbReference type="EMBL" id="RGV28473.1"/>
    </source>
</evidence>
<evidence type="ECO:0000256" key="1">
    <source>
        <dbReference type="ARBA" id="ARBA00007613"/>
    </source>
</evidence>
<comment type="similarity">
    <text evidence="1 2">Belongs to the outer membrane factor (OMF) (TC 1.B.17) family.</text>
</comment>
<gene>
    <name evidence="6" type="ORF">DWW24_05610</name>
    <name evidence="5" type="ORF">DWW57_01360</name>
    <name evidence="7" type="ORF">DXA53_09160</name>
    <name evidence="3" type="ORF">L0P03_03575</name>
    <name evidence="4" type="ORF">PN645_09135</name>
</gene>
<dbReference type="Pfam" id="PF02321">
    <property type="entry name" value="OEP"/>
    <property type="match status" value="2"/>
</dbReference>
<dbReference type="PROSITE" id="PS51257">
    <property type="entry name" value="PROKAR_LIPOPROTEIN"/>
    <property type="match status" value="1"/>
</dbReference>
<sequence>MKIQTIIYPLCMAALLGSCHIYKPYSRPEVDTQGLYRDPVSVNDTLVSDTVNMANLPWEKVFTDPQLQVLIRLGLERNTDLQTAMLQVKEAQASLMTSRLSYLPSLTLAPQGGVSSFDRMKGSWSWSLPVSASWELDLFGKILNTKRAAKAALLRSEAYRQAVQTQVVAAIANYYYTLLMLDKQLQITEETAVLWGENVETMKAMKEAAMVNEAGVVQSEANYYMVLASISDLKNQIRETENALSLLLRQAPQKIERGKLEDQQLPTILHTGVPVQLLSNRPDVKAAEMALAGTYYNANEARAAFYPSISISGTYGWTNQAGNTIINPGKMIASAIGSLTQPLFYRGANIARLKIAKAQQAEAMLSFEQAILNAGADVSDALSLYQSAEDKRIQRVKQINSLEKSVEYTQELLTLGTSNTNYLEVLTAQQSLLNAQLSGISDEFQRLQAVVNLYHALGGGTK</sequence>
<evidence type="ECO:0000313" key="10">
    <source>
        <dbReference type="Proteomes" id="UP000284434"/>
    </source>
</evidence>
<keyword evidence="2" id="KW-0472">Membrane</keyword>
<dbReference type="EMBL" id="QRYC01000001">
    <property type="protein sequence ID" value="RGU59066.1"/>
    <property type="molecule type" value="Genomic_DNA"/>
</dbReference>
<dbReference type="GO" id="GO:0015562">
    <property type="term" value="F:efflux transmembrane transporter activity"/>
    <property type="evidence" value="ECO:0007669"/>
    <property type="project" value="InterPro"/>
</dbReference>
<dbReference type="PANTHER" id="PTHR30203:SF33">
    <property type="entry name" value="BLR4455 PROTEIN"/>
    <property type="match status" value="1"/>
</dbReference>
<dbReference type="Proteomes" id="UP000283426">
    <property type="component" value="Unassembled WGS sequence"/>
</dbReference>
<dbReference type="Gene3D" id="1.20.1600.10">
    <property type="entry name" value="Outer membrane efflux proteins (OEP)"/>
    <property type="match status" value="1"/>
</dbReference>
<dbReference type="OMA" id="DAHRGEW"/>
<dbReference type="Proteomes" id="UP001212263">
    <property type="component" value="Unassembled WGS sequence"/>
</dbReference>
<dbReference type="PANTHER" id="PTHR30203">
    <property type="entry name" value="OUTER MEMBRANE CATION EFFLUX PROTEIN"/>
    <property type="match status" value="1"/>
</dbReference>
<dbReference type="Gene3D" id="2.20.200.10">
    <property type="entry name" value="Outer membrane efflux proteins (OEP)"/>
    <property type="match status" value="1"/>
</dbReference>
<evidence type="ECO:0000313" key="4">
    <source>
        <dbReference type="EMBL" id="MDB9223167.1"/>
    </source>
</evidence>
<dbReference type="EMBL" id="QSCO01000011">
    <property type="protein sequence ID" value="RGY06673.1"/>
    <property type="molecule type" value="Genomic_DNA"/>
</dbReference>
<keyword evidence="2" id="KW-0812">Transmembrane</keyword>
<keyword evidence="2" id="KW-0564">Palmitate</keyword>